<proteinExistence type="inferred from homology"/>
<dbReference type="InterPro" id="IPR035971">
    <property type="entry name" value="CBD_sf"/>
</dbReference>
<comment type="subcellular location">
    <subcellularLocation>
        <location evidence="2">Secreted</location>
    </subcellularLocation>
</comment>
<reference evidence="14" key="1">
    <citation type="journal article" date="2014" name="Proc. Natl. Acad. Sci. U.S.A.">
        <title>Extensive sampling of basidiomycete genomes demonstrates inadequacy of the white-rot/brown-rot paradigm for wood decay fungi.</title>
        <authorList>
            <person name="Riley R."/>
            <person name="Salamov A.A."/>
            <person name="Brown D.W."/>
            <person name="Nagy L.G."/>
            <person name="Floudas D."/>
            <person name="Held B.W."/>
            <person name="Levasseur A."/>
            <person name="Lombard V."/>
            <person name="Morin E."/>
            <person name="Otillar R."/>
            <person name="Lindquist E.A."/>
            <person name="Sun H."/>
            <person name="LaButti K.M."/>
            <person name="Schmutz J."/>
            <person name="Jabbour D."/>
            <person name="Luo H."/>
            <person name="Baker S.E."/>
            <person name="Pisabarro A.G."/>
            <person name="Walton J.D."/>
            <person name="Blanchette R.A."/>
            <person name="Henrissat B."/>
            <person name="Martin F."/>
            <person name="Cullen D."/>
            <person name="Hibbett D.S."/>
            <person name="Grigoriev I.V."/>
        </authorList>
    </citation>
    <scope>NUCLEOTIDE SEQUENCE [LARGE SCALE GENOMIC DNA]</scope>
    <source>
        <strain evidence="14">CBS 339.88</strain>
    </source>
</reference>
<evidence type="ECO:0000313" key="14">
    <source>
        <dbReference type="Proteomes" id="UP000027222"/>
    </source>
</evidence>
<keyword evidence="5" id="KW-0964">Secreted</keyword>
<evidence type="ECO:0000256" key="9">
    <source>
        <dbReference type="RuleBase" id="RU361153"/>
    </source>
</evidence>
<dbReference type="OrthoDB" id="406631at2759"/>
<feature type="compositionally biased region" description="Low complexity" evidence="10">
    <location>
        <begin position="75"/>
        <end position="84"/>
    </location>
</feature>
<evidence type="ECO:0000256" key="5">
    <source>
        <dbReference type="ARBA" id="ARBA00022525"/>
    </source>
</evidence>
<dbReference type="PANTHER" id="PTHR31451">
    <property type="match status" value="1"/>
</dbReference>
<dbReference type="STRING" id="685588.A0A067TCK3"/>
<name>A0A067TCK3_GALM3</name>
<dbReference type="InterPro" id="IPR000254">
    <property type="entry name" value="CBD"/>
</dbReference>
<evidence type="ECO:0000313" key="13">
    <source>
        <dbReference type="EMBL" id="KDR77624.1"/>
    </source>
</evidence>
<comment type="similarity">
    <text evidence="3 9">Belongs to the glycosyl hydrolase 5 (cellulase A) family.</text>
</comment>
<comment type="catalytic activity">
    <reaction evidence="1">
        <text>Random hydrolysis of (1-&gt;4)-beta-D-mannosidic linkages in mannans, galactomannans and glucomannans.</text>
        <dbReference type="EC" id="3.2.1.78"/>
    </reaction>
</comment>
<evidence type="ECO:0000259" key="12">
    <source>
        <dbReference type="PROSITE" id="PS51164"/>
    </source>
</evidence>
<feature type="signal peptide" evidence="11">
    <location>
        <begin position="1"/>
        <end position="20"/>
    </location>
</feature>
<dbReference type="SUPFAM" id="SSF51445">
    <property type="entry name" value="(Trans)glycosidases"/>
    <property type="match status" value="1"/>
</dbReference>
<dbReference type="SMART" id="SM00236">
    <property type="entry name" value="fCBD"/>
    <property type="match status" value="1"/>
</dbReference>
<dbReference type="AlphaFoldDB" id="A0A067TCK3"/>
<dbReference type="Pfam" id="PF00150">
    <property type="entry name" value="Cellulase"/>
    <property type="match status" value="1"/>
</dbReference>
<keyword evidence="6 11" id="KW-0732">Signal</keyword>
<evidence type="ECO:0000256" key="11">
    <source>
        <dbReference type="SAM" id="SignalP"/>
    </source>
</evidence>
<dbReference type="GO" id="GO:0005576">
    <property type="term" value="C:extracellular region"/>
    <property type="evidence" value="ECO:0007669"/>
    <property type="project" value="UniProtKB-SubCell"/>
</dbReference>
<evidence type="ECO:0000256" key="8">
    <source>
        <dbReference type="ARBA" id="ARBA00023295"/>
    </source>
</evidence>
<feature type="chain" id="PRO_5001646708" description="mannan endo-1,4-beta-mannosidase" evidence="11">
    <location>
        <begin position="21"/>
        <end position="437"/>
    </location>
</feature>
<dbReference type="GO" id="GO:0046355">
    <property type="term" value="P:mannan catabolic process"/>
    <property type="evidence" value="ECO:0007669"/>
    <property type="project" value="UniProtKB-ARBA"/>
</dbReference>
<evidence type="ECO:0000256" key="6">
    <source>
        <dbReference type="ARBA" id="ARBA00022729"/>
    </source>
</evidence>
<accession>A0A067TCK3</accession>
<evidence type="ECO:0000256" key="2">
    <source>
        <dbReference type="ARBA" id="ARBA00004613"/>
    </source>
</evidence>
<dbReference type="Pfam" id="PF00734">
    <property type="entry name" value="CBM_1"/>
    <property type="match status" value="1"/>
</dbReference>
<feature type="region of interest" description="Disordered" evidence="10">
    <location>
        <begin position="62"/>
        <end position="84"/>
    </location>
</feature>
<dbReference type="InterPro" id="IPR045053">
    <property type="entry name" value="MAN-like"/>
</dbReference>
<sequence>MLKFVLLFALASLVPGFVKAQSPVYGQCGGQGWTGATSCASGSTCVYSNQYYSQCLPGGGGGTTAPPVTTPKPPSTSTAAPPSSTGFVTRSGTKFMLNGKQFYFTGTNAYWATSLSSTDLDSLFSQMSSAGLKVLRIFGWCDNVGSPQNTCFQSWSGTTNTPNANAFAAHMDPIVNAAQAHGIKLVVPMIGNWGPSISLYIQQFLGSSATHDTFYSNTQIINAYKKYINFFVSRYKNSPAIFAWELMNEPRCTGDDNRGASSACNNQLITNWVSTISSYIKSIDSNHMVTVGDEGWFTPSQGYGTSYPYSGSIGIDWVTNLKISSIDYGTVHLYPDSWGQSLAWGNTWIQQHGAQASAVGKPVVLEEFGTTNTGSRASTLQGWLNQAVSSSYGGIQYWQFVSSFPSGYKSPDDGNGISTTESSFSIIKSNAATQNAK</sequence>
<dbReference type="GO" id="GO:0030248">
    <property type="term" value="F:cellulose binding"/>
    <property type="evidence" value="ECO:0007669"/>
    <property type="project" value="InterPro"/>
</dbReference>
<dbReference type="EC" id="3.2.1.78" evidence="4"/>
<dbReference type="InterPro" id="IPR017853">
    <property type="entry name" value="GH"/>
</dbReference>
<gene>
    <name evidence="13" type="ORF">GALMADRAFT_155465</name>
</gene>
<evidence type="ECO:0000256" key="7">
    <source>
        <dbReference type="ARBA" id="ARBA00022801"/>
    </source>
</evidence>
<dbReference type="PROSITE" id="PS00562">
    <property type="entry name" value="CBM1_1"/>
    <property type="match status" value="1"/>
</dbReference>
<dbReference type="Proteomes" id="UP000027222">
    <property type="component" value="Unassembled WGS sequence"/>
</dbReference>
<dbReference type="GO" id="GO:0016985">
    <property type="term" value="F:mannan endo-1,4-beta-mannosidase activity"/>
    <property type="evidence" value="ECO:0007669"/>
    <property type="project" value="UniProtKB-EC"/>
</dbReference>
<dbReference type="HOGENOM" id="CLU_031603_4_1_1"/>
<dbReference type="PANTHER" id="PTHR31451:SF39">
    <property type="entry name" value="MANNAN ENDO-1,4-BETA-MANNOSIDASE 1"/>
    <property type="match status" value="1"/>
</dbReference>
<feature type="domain" description="CBM1" evidence="12">
    <location>
        <begin position="20"/>
        <end position="56"/>
    </location>
</feature>
<evidence type="ECO:0000256" key="1">
    <source>
        <dbReference type="ARBA" id="ARBA00001678"/>
    </source>
</evidence>
<dbReference type="SUPFAM" id="SSF57180">
    <property type="entry name" value="Cellulose-binding domain"/>
    <property type="match status" value="1"/>
</dbReference>
<evidence type="ECO:0000256" key="3">
    <source>
        <dbReference type="ARBA" id="ARBA00005641"/>
    </source>
</evidence>
<protein>
    <recommendedName>
        <fullName evidence="4">mannan endo-1,4-beta-mannosidase</fullName>
        <ecNumber evidence="4">3.2.1.78</ecNumber>
    </recommendedName>
</protein>
<dbReference type="PROSITE" id="PS51164">
    <property type="entry name" value="CBM1_2"/>
    <property type="match status" value="1"/>
</dbReference>
<keyword evidence="14" id="KW-1185">Reference proteome</keyword>
<dbReference type="Gene3D" id="3.20.20.80">
    <property type="entry name" value="Glycosidases"/>
    <property type="match status" value="1"/>
</dbReference>
<keyword evidence="8 9" id="KW-0326">Glycosidase</keyword>
<organism evidence="13 14">
    <name type="scientific">Galerina marginata (strain CBS 339.88)</name>
    <dbReference type="NCBI Taxonomy" id="685588"/>
    <lineage>
        <taxon>Eukaryota</taxon>
        <taxon>Fungi</taxon>
        <taxon>Dikarya</taxon>
        <taxon>Basidiomycota</taxon>
        <taxon>Agaricomycotina</taxon>
        <taxon>Agaricomycetes</taxon>
        <taxon>Agaricomycetidae</taxon>
        <taxon>Agaricales</taxon>
        <taxon>Agaricineae</taxon>
        <taxon>Strophariaceae</taxon>
        <taxon>Galerina</taxon>
    </lineage>
</organism>
<dbReference type="InterPro" id="IPR001547">
    <property type="entry name" value="Glyco_hydro_5"/>
</dbReference>
<keyword evidence="7 9" id="KW-0378">Hydrolase</keyword>
<evidence type="ECO:0000256" key="4">
    <source>
        <dbReference type="ARBA" id="ARBA00012706"/>
    </source>
</evidence>
<dbReference type="EMBL" id="KL142376">
    <property type="protein sequence ID" value="KDR77624.1"/>
    <property type="molecule type" value="Genomic_DNA"/>
</dbReference>
<evidence type="ECO:0000256" key="10">
    <source>
        <dbReference type="SAM" id="MobiDB-lite"/>
    </source>
</evidence>